<dbReference type="GO" id="GO:0005634">
    <property type="term" value="C:nucleus"/>
    <property type="evidence" value="ECO:0007669"/>
    <property type="project" value="TreeGrafter"/>
</dbReference>
<dbReference type="OrthoDB" id="6614653at2759"/>
<dbReference type="PANTHER" id="PTHR16557:SF2">
    <property type="entry name" value="NUCLEIC ACID DIOXYGENASE ALKBH1"/>
    <property type="match status" value="1"/>
</dbReference>
<evidence type="ECO:0000256" key="1">
    <source>
        <dbReference type="ARBA" id="ARBA00001954"/>
    </source>
</evidence>
<gene>
    <name evidence="2" type="primary">Alkbh1</name>
    <name evidence="2" type="ORF">Anas_06701</name>
</gene>
<dbReference type="EMBL" id="SEYY01005060">
    <property type="protein sequence ID" value="KAB7503505.1"/>
    <property type="molecule type" value="Genomic_DNA"/>
</dbReference>
<comment type="caution">
    <text evidence="2">The sequence shown here is derived from an EMBL/GenBank/DDBJ whole genome shotgun (WGS) entry which is preliminary data.</text>
</comment>
<dbReference type="InterPro" id="IPR004574">
    <property type="entry name" value="Alkb"/>
</dbReference>
<keyword evidence="2" id="KW-0808">Transferase</keyword>
<dbReference type="GO" id="GO:0008198">
    <property type="term" value="F:ferrous iron binding"/>
    <property type="evidence" value="ECO:0007669"/>
    <property type="project" value="TreeGrafter"/>
</dbReference>
<organism evidence="2 3">
    <name type="scientific">Armadillidium nasatum</name>
    <dbReference type="NCBI Taxonomy" id="96803"/>
    <lineage>
        <taxon>Eukaryota</taxon>
        <taxon>Metazoa</taxon>
        <taxon>Ecdysozoa</taxon>
        <taxon>Arthropoda</taxon>
        <taxon>Crustacea</taxon>
        <taxon>Multicrustacea</taxon>
        <taxon>Malacostraca</taxon>
        <taxon>Eumalacostraca</taxon>
        <taxon>Peracarida</taxon>
        <taxon>Isopoda</taxon>
        <taxon>Oniscidea</taxon>
        <taxon>Crinocheta</taxon>
        <taxon>Armadillidiidae</taxon>
        <taxon>Armadillidium</taxon>
    </lineage>
</organism>
<dbReference type="GO" id="GO:0035513">
    <property type="term" value="P:oxidative RNA demethylation"/>
    <property type="evidence" value="ECO:0007669"/>
    <property type="project" value="TreeGrafter"/>
</dbReference>
<name>A0A5N5TEG3_9CRUS</name>
<evidence type="ECO:0000313" key="2">
    <source>
        <dbReference type="EMBL" id="KAB7503505.1"/>
    </source>
</evidence>
<dbReference type="GO" id="GO:0035516">
    <property type="term" value="F:broad specificity oxidative DNA demethylase activity"/>
    <property type="evidence" value="ECO:0007669"/>
    <property type="project" value="TreeGrafter"/>
</dbReference>
<dbReference type="Proteomes" id="UP000326759">
    <property type="component" value="Unassembled WGS sequence"/>
</dbReference>
<protein>
    <submittedName>
        <fullName evidence="2">DNA demethylase ALKBH1</fullName>
    </submittedName>
</protein>
<dbReference type="AlphaFoldDB" id="A0A5N5TEG3"/>
<sequence>MDNFKKLFKYYKSKKPPPDFSNVFNLHELQIRAEESIYCKKHHPLPHELESLRINLGVRKPSEWLIYTFENHPGLIIISNAFTNDGAMSWIKKCLQQFSESPYRTNLTNLGIDLEGKSWWSSIKGSLSRDEPTKLVSQLRWSTIGYHHNWDTKEYSEVDKSPVPNEVEFLCQLFLCGAGYPNSNFKAEAGIS</sequence>
<evidence type="ECO:0000313" key="3">
    <source>
        <dbReference type="Proteomes" id="UP000326759"/>
    </source>
</evidence>
<dbReference type="GO" id="GO:0008168">
    <property type="term" value="F:methyltransferase activity"/>
    <property type="evidence" value="ECO:0007669"/>
    <property type="project" value="UniProtKB-KW"/>
</dbReference>
<dbReference type="GO" id="GO:0032259">
    <property type="term" value="P:methylation"/>
    <property type="evidence" value="ECO:0007669"/>
    <property type="project" value="UniProtKB-KW"/>
</dbReference>
<accession>A0A5N5TEG3</accession>
<keyword evidence="2" id="KW-0489">Methyltransferase</keyword>
<dbReference type="PANTHER" id="PTHR16557">
    <property type="entry name" value="ALKYLATED DNA REPAIR PROTEIN ALKB-RELATED"/>
    <property type="match status" value="1"/>
</dbReference>
<keyword evidence="3" id="KW-1185">Reference proteome</keyword>
<proteinExistence type="predicted"/>
<reference evidence="2 3" key="1">
    <citation type="journal article" date="2019" name="PLoS Biol.">
        <title>Sex chromosomes control vertical transmission of feminizing Wolbachia symbionts in an isopod.</title>
        <authorList>
            <person name="Becking T."/>
            <person name="Chebbi M.A."/>
            <person name="Giraud I."/>
            <person name="Moumen B."/>
            <person name="Laverre T."/>
            <person name="Caubet Y."/>
            <person name="Peccoud J."/>
            <person name="Gilbert C."/>
            <person name="Cordaux R."/>
        </authorList>
    </citation>
    <scope>NUCLEOTIDE SEQUENCE [LARGE SCALE GENOMIC DNA]</scope>
    <source>
        <strain evidence="2">ANa2</strain>
        <tissue evidence="2">Whole body excluding digestive tract and cuticle</tissue>
    </source>
</reference>
<comment type="cofactor">
    <cofactor evidence="1">
        <name>Fe(2+)</name>
        <dbReference type="ChEBI" id="CHEBI:29033"/>
    </cofactor>
</comment>
<dbReference type="GO" id="GO:0005737">
    <property type="term" value="C:cytoplasm"/>
    <property type="evidence" value="ECO:0007669"/>
    <property type="project" value="TreeGrafter"/>
</dbReference>
<dbReference type="GO" id="GO:0035515">
    <property type="term" value="F:oxidative RNA demethylase activity"/>
    <property type="evidence" value="ECO:0007669"/>
    <property type="project" value="TreeGrafter"/>
</dbReference>